<dbReference type="AlphaFoldDB" id="A0AAU8LSX0"/>
<dbReference type="EMBL" id="CP159373">
    <property type="protein sequence ID" value="XCN72010.1"/>
    <property type="molecule type" value="Genomic_DNA"/>
</dbReference>
<dbReference type="InterPro" id="IPR027417">
    <property type="entry name" value="P-loop_NTPase"/>
</dbReference>
<dbReference type="SUPFAM" id="SSF52540">
    <property type="entry name" value="P-loop containing nucleoside triphosphate hydrolases"/>
    <property type="match status" value="1"/>
</dbReference>
<protein>
    <submittedName>
        <fullName evidence="3">ATP-binding protein</fullName>
    </submittedName>
</protein>
<evidence type="ECO:0000313" key="3">
    <source>
        <dbReference type="EMBL" id="XCN72010.1"/>
    </source>
</evidence>
<feature type="transmembrane region" description="Helical" evidence="1">
    <location>
        <begin position="292"/>
        <end position="313"/>
    </location>
</feature>
<dbReference type="KEGG" id="eaj:Q3M24_17100"/>
<dbReference type="InterPro" id="IPR049945">
    <property type="entry name" value="AAA_22"/>
</dbReference>
<sequence>MITTPSRFVGRREELNLLARRMDGAQPTSVNVVGERRMGKSSLLYHFFQTWEQRVSSPSRSVVIYLDLQAKTPPSETAFYQALGRELARQPAVQRVESLRRSLLAPPRTYQDFATLLEQFTDHVLLPVFCLDEFEILLKCGDPFTDSFFDRLRGCMNAGQLMFILSSHRPLDVYAGQQNLTSKFFNLGHVVKLGEFSEDEAEELVRLPVDGEPALDAEKRQLALDWGGKHPYLLQMAGTVLFEAHQLGKSIRWAKKRFKEQQCRIKPVSVWKRGAGWILKKMPTLPGHVKDCTAIVLFILLLGFIIAVGYGWWTGKLPWKDVLDILSKLLK</sequence>
<dbReference type="Gene3D" id="3.40.50.300">
    <property type="entry name" value="P-loop containing nucleotide triphosphate hydrolases"/>
    <property type="match status" value="1"/>
</dbReference>
<keyword evidence="1" id="KW-0812">Transmembrane</keyword>
<accession>A0AAU8LSX0</accession>
<proteinExistence type="predicted"/>
<keyword evidence="1" id="KW-1133">Transmembrane helix</keyword>
<dbReference type="Pfam" id="PF13401">
    <property type="entry name" value="AAA_22"/>
    <property type="match status" value="1"/>
</dbReference>
<name>A0AAU8LSX0_9BACT</name>
<keyword evidence="3" id="KW-0547">Nucleotide-binding</keyword>
<keyword evidence="3" id="KW-0067">ATP-binding</keyword>
<gene>
    <name evidence="3" type="ORF">Q3M24_17100</name>
</gene>
<dbReference type="GO" id="GO:0005524">
    <property type="term" value="F:ATP binding"/>
    <property type="evidence" value="ECO:0007669"/>
    <property type="project" value="UniProtKB-KW"/>
</dbReference>
<evidence type="ECO:0000256" key="1">
    <source>
        <dbReference type="SAM" id="Phobius"/>
    </source>
</evidence>
<reference evidence="3" key="1">
    <citation type="journal article" date="2024" name="Syst. Appl. Microbiol.">
        <title>First single-strain enrichments of Electrothrix cable bacteria, description of E. aestuarii sp. nov. and E. rattekaaiensis sp. nov., and proposal of a cable bacteria taxonomy following the rules of the SeqCode.</title>
        <authorList>
            <person name="Plum-Jensen L.E."/>
            <person name="Schramm A."/>
            <person name="Marshall I.P.G."/>
        </authorList>
    </citation>
    <scope>NUCLEOTIDE SEQUENCE</scope>
    <source>
        <strain evidence="3">Rat1</strain>
    </source>
</reference>
<keyword evidence="1" id="KW-0472">Membrane</keyword>
<feature type="domain" description="ORC1/DEAH AAA+ ATPase" evidence="2">
    <location>
        <begin position="29"/>
        <end position="167"/>
    </location>
</feature>
<evidence type="ECO:0000259" key="2">
    <source>
        <dbReference type="Pfam" id="PF13401"/>
    </source>
</evidence>
<dbReference type="GO" id="GO:0016887">
    <property type="term" value="F:ATP hydrolysis activity"/>
    <property type="evidence" value="ECO:0007669"/>
    <property type="project" value="InterPro"/>
</dbReference>
<organism evidence="3">
    <name type="scientific">Candidatus Electrothrix aestuarii</name>
    <dbReference type="NCBI Taxonomy" id="3062594"/>
    <lineage>
        <taxon>Bacteria</taxon>
        <taxon>Pseudomonadati</taxon>
        <taxon>Thermodesulfobacteriota</taxon>
        <taxon>Desulfobulbia</taxon>
        <taxon>Desulfobulbales</taxon>
        <taxon>Desulfobulbaceae</taxon>
        <taxon>Candidatus Electrothrix</taxon>
    </lineage>
</organism>
<reference evidence="3" key="2">
    <citation type="submission" date="2024-06" db="EMBL/GenBank/DDBJ databases">
        <authorList>
            <person name="Plum-Jensen L.E."/>
            <person name="Schramm A."/>
            <person name="Marshall I.P.G."/>
        </authorList>
    </citation>
    <scope>NUCLEOTIDE SEQUENCE</scope>
    <source>
        <strain evidence="3">Rat1</strain>
    </source>
</reference>